<dbReference type="PANTHER" id="PTHR12790">
    <property type="entry name" value="TRANSCRIPTION INITIATION FACTOR IA RRN3"/>
    <property type="match status" value="1"/>
</dbReference>
<accession>A0A0J8B4N6</accession>
<dbReference type="OrthoDB" id="26970at2759"/>
<evidence type="ECO:0000313" key="2">
    <source>
        <dbReference type="EMBL" id="KMS94818.1"/>
    </source>
</evidence>
<sequence length="93" mass="10355">AASSGEYVDACLDMLVCNFIPPKKFVESLKSPYGIARKDRVLVRVHSALEYIAGMVPLALSRLLPIVLQRLPKVNQNLQDPVSVVELCFSVWK</sequence>
<evidence type="ECO:0000256" key="1">
    <source>
        <dbReference type="ARBA" id="ARBA00010098"/>
    </source>
</evidence>
<feature type="non-terminal residue" evidence="2">
    <location>
        <position position="1"/>
    </location>
</feature>
<dbReference type="Gramene" id="KMS94818">
    <property type="protein sequence ID" value="KMS94818"/>
    <property type="gene ID" value="BVRB_015040"/>
</dbReference>
<dbReference type="InterPro" id="IPR007991">
    <property type="entry name" value="RNA_pol_I_trans_ini_fac_RRN3"/>
</dbReference>
<comment type="similarity">
    <text evidence="1">Belongs to the RRN3 family.</text>
</comment>
<evidence type="ECO:0000313" key="3">
    <source>
        <dbReference type="Proteomes" id="UP000035740"/>
    </source>
</evidence>
<organism evidence="2 3">
    <name type="scientific">Beta vulgaris subsp. vulgaris</name>
    <name type="common">Beet</name>
    <dbReference type="NCBI Taxonomy" id="3555"/>
    <lineage>
        <taxon>Eukaryota</taxon>
        <taxon>Viridiplantae</taxon>
        <taxon>Streptophyta</taxon>
        <taxon>Embryophyta</taxon>
        <taxon>Tracheophyta</taxon>
        <taxon>Spermatophyta</taxon>
        <taxon>Magnoliopsida</taxon>
        <taxon>eudicotyledons</taxon>
        <taxon>Gunneridae</taxon>
        <taxon>Pentapetalae</taxon>
        <taxon>Caryophyllales</taxon>
        <taxon>Chenopodiaceae</taxon>
        <taxon>Betoideae</taxon>
        <taxon>Beta</taxon>
    </lineage>
</organism>
<keyword evidence="3" id="KW-1185">Reference proteome</keyword>
<reference evidence="2 3" key="1">
    <citation type="journal article" date="2014" name="Nature">
        <title>The genome of the recently domesticated crop plant sugar beet (Beta vulgaris).</title>
        <authorList>
            <person name="Dohm J.C."/>
            <person name="Minoche A.E."/>
            <person name="Holtgrawe D."/>
            <person name="Capella-Gutierrez S."/>
            <person name="Zakrzewski F."/>
            <person name="Tafer H."/>
            <person name="Rupp O."/>
            <person name="Sorensen T.R."/>
            <person name="Stracke R."/>
            <person name="Reinhardt R."/>
            <person name="Goesmann A."/>
            <person name="Kraft T."/>
            <person name="Schulz B."/>
            <person name="Stadler P.F."/>
            <person name="Schmidt T."/>
            <person name="Gabaldon T."/>
            <person name="Lehrach H."/>
            <person name="Weisshaar B."/>
            <person name="Himmelbauer H."/>
        </authorList>
    </citation>
    <scope>NUCLEOTIDE SEQUENCE [LARGE SCALE GENOMIC DNA]</scope>
    <source>
        <tissue evidence="2">Taproot</tissue>
    </source>
</reference>
<dbReference type="EMBL" id="KQ090824">
    <property type="protein sequence ID" value="KMS94818.1"/>
    <property type="molecule type" value="Genomic_DNA"/>
</dbReference>
<dbReference type="GO" id="GO:0006361">
    <property type="term" value="P:transcription initiation at RNA polymerase I promoter"/>
    <property type="evidence" value="ECO:0007669"/>
    <property type="project" value="InterPro"/>
</dbReference>
<dbReference type="Proteomes" id="UP000035740">
    <property type="component" value="Unassembled WGS sequence"/>
</dbReference>
<dbReference type="PANTHER" id="PTHR12790:SF0">
    <property type="entry name" value="RNA POLYMERASE I-SPECIFIC TRANSCRIPTION INITIATION FACTOR RRN3-RELATED"/>
    <property type="match status" value="1"/>
</dbReference>
<dbReference type="AlphaFoldDB" id="A0A0J8B4N6"/>
<dbReference type="GO" id="GO:0001042">
    <property type="term" value="F:RNA polymerase I core binding"/>
    <property type="evidence" value="ECO:0007669"/>
    <property type="project" value="TreeGrafter"/>
</dbReference>
<gene>
    <name evidence="2" type="ORF">BVRB_015040</name>
</gene>
<dbReference type="Pfam" id="PF05327">
    <property type="entry name" value="RRN3"/>
    <property type="match status" value="1"/>
</dbReference>
<name>A0A0J8B4N6_BETVV</name>
<proteinExistence type="inferred from homology"/>
<dbReference type="GO" id="GO:0001181">
    <property type="term" value="F:RNA polymerase I general transcription initiation factor activity"/>
    <property type="evidence" value="ECO:0007669"/>
    <property type="project" value="InterPro"/>
</dbReference>
<dbReference type="GO" id="GO:0005634">
    <property type="term" value="C:nucleus"/>
    <property type="evidence" value="ECO:0007669"/>
    <property type="project" value="TreeGrafter"/>
</dbReference>
<protein>
    <submittedName>
        <fullName evidence="2">Uncharacterized protein</fullName>
    </submittedName>
</protein>